<evidence type="ECO:0000256" key="1">
    <source>
        <dbReference type="ARBA" id="ARBA00007504"/>
    </source>
</evidence>
<evidence type="ECO:0000256" key="13">
    <source>
        <dbReference type="ARBA" id="ARBA00034808"/>
    </source>
</evidence>
<name>A0A212JS29_9BACT</name>
<keyword evidence="9 15" id="KW-0233">DNA recombination</keyword>
<dbReference type="NCBIfam" id="NF008168">
    <property type="entry name" value="PRK10917.2-2"/>
    <property type="match status" value="1"/>
</dbReference>
<dbReference type="GO" id="GO:0006310">
    <property type="term" value="P:DNA recombination"/>
    <property type="evidence" value="ECO:0007669"/>
    <property type="project" value="UniProtKB-UniRule"/>
</dbReference>
<keyword evidence="6 15" id="KW-0347">Helicase</keyword>
<reference evidence="18" key="1">
    <citation type="submission" date="2016-04" db="EMBL/GenBank/DDBJ databases">
        <authorList>
            <person name="Evans L.H."/>
            <person name="Alamgir A."/>
            <person name="Owens N."/>
            <person name="Weber N.D."/>
            <person name="Virtaneva K."/>
            <person name="Barbian K."/>
            <person name="Babar A."/>
            <person name="Rosenke K."/>
        </authorList>
    </citation>
    <scope>NUCLEOTIDE SEQUENCE</scope>
    <source>
        <strain evidence="18">86-1</strain>
    </source>
</reference>
<sequence length="702" mass="80356">MTGKMTDFSQTDIKFLAGVGPKKAEILNKELNVFSVEDLLYYFPYKYIDRSRIYFIHEIDGNMPYIQLRGRITGFETHGERHKKRLVGHFTDGTGYIDLVWFQGARFIEEKYKLNLPYIVFGKPTMFGDKFNIAHPDIDPYINEEERPTGLMPYYNTTEKMKNHYLNSKAIQKMMAAAFTSIIRNLQETLPEKVIQDARLMGLKQAMRNVHFPENATLLREAQYRLKFEELFYIQLNILRYTADRKSKLKGFVFTKVGGYLNTFYEQNLPFPLTNAQKRIIKEIRQDMATGEQMNRLLQGDVGSGKTLVALMLMLIALDNGFQAALMAPTEILATQHYHTIKEFLAGMDVNVELLTGSTKKKDRERIHSGLLTNDVQILIGTHALIEDTVQFGNLGLVVIDEQHRFGVAQRAKLWTKNTNPPHILVMTATPIPRTLAMTVYGDLDVSIIDELPPGRKPIQTIHQYDKKRGALYESIRKQLQEGRQVYMVYPLIEESEKLDLKNLEEGFEHIKEVFPEYTVCKVHGKMKPKEKDAEMQRFVSNEAQIMVATTVIEVGVNVPNASVMVIESAQRFGLSQLHQLRGRVGRGADQSYCILVTPYELSADTRKRINIMVESNDGFEIAEADLKLRGPGDLEGTQQSGIPFNLRIANLVRDGEIVQYAREIAQNVLDEDPSMEKPDNLILRKQLRKLGGNRYNWGQIS</sequence>
<dbReference type="InterPro" id="IPR033454">
    <property type="entry name" value="RecG_wedge"/>
</dbReference>
<evidence type="ECO:0000256" key="14">
    <source>
        <dbReference type="ARBA" id="ARBA00048988"/>
    </source>
</evidence>
<dbReference type="Pfam" id="PF17191">
    <property type="entry name" value="RecG_wedge"/>
    <property type="match status" value="1"/>
</dbReference>
<dbReference type="Pfam" id="PF00270">
    <property type="entry name" value="DEAD"/>
    <property type="match status" value="1"/>
</dbReference>
<dbReference type="Gene3D" id="3.40.50.300">
    <property type="entry name" value="P-loop containing nucleotide triphosphate hydrolases"/>
    <property type="match status" value="2"/>
</dbReference>
<accession>A0A212JS29</accession>
<dbReference type="PANTHER" id="PTHR47964:SF1">
    <property type="entry name" value="ATP-DEPENDENT DNA HELICASE HOMOLOG RECG, CHLOROPLASTIC"/>
    <property type="match status" value="1"/>
</dbReference>
<dbReference type="PROSITE" id="PS51192">
    <property type="entry name" value="HELICASE_ATP_BIND_1"/>
    <property type="match status" value="1"/>
</dbReference>
<proteinExistence type="inferred from homology"/>
<keyword evidence="7 15" id="KW-0067">ATP-binding</keyword>
<evidence type="ECO:0000259" key="16">
    <source>
        <dbReference type="PROSITE" id="PS51192"/>
    </source>
</evidence>
<dbReference type="GO" id="GO:0016887">
    <property type="term" value="F:ATP hydrolysis activity"/>
    <property type="evidence" value="ECO:0007669"/>
    <property type="project" value="RHEA"/>
</dbReference>
<dbReference type="GO" id="GO:0043138">
    <property type="term" value="F:3'-5' DNA helicase activity"/>
    <property type="evidence" value="ECO:0007669"/>
    <property type="project" value="UniProtKB-EC"/>
</dbReference>
<keyword evidence="5 15" id="KW-0378">Hydrolase</keyword>
<dbReference type="AlphaFoldDB" id="A0A212JS29"/>
<keyword evidence="4 15" id="KW-0227">DNA damage</keyword>
<organism evidence="18">
    <name type="scientific">uncultured Dysgonomonas sp</name>
    <dbReference type="NCBI Taxonomy" id="206096"/>
    <lineage>
        <taxon>Bacteria</taxon>
        <taxon>Pseudomonadati</taxon>
        <taxon>Bacteroidota</taxon>
        <taxon>Bacteroidia</taxon>
        <taxon>Bacteroidales</taxon>
        <taxon>Dysgonomonadaceae</taxon>
        <taxon>Dysgonomonas</taxon>
        <taxon>environmental samples</taxon>
    </lineage>
</organism>
<feature type="domain" description="Helicase ATP-binding" evidence="16">
    <location>
        <begin position="287"/>
        <end position="449"/>
    </location>
</feature>
<dbReference type="InterPro" id="IPR047112">
    <property type="entry name" value="RecG/Mfd"/>
</dbReference>
<evidence type="ECO:0000256" key="2">
    <source>
        <dbReference type="ARBA" id="ARBA00017846"/>
    </source>
</evidence>
<dbReference type="Gene3D" id="2.40.50.140">
    <property type="entry name" value="Nucleic acid-binding proteins"/>
    <property type="match status" value="1"/>
</dbReference>
<dbReference type="NCBIfam" id="NF008165">
    <property type="entry name" value="PRK10917.1-3"/>
    <property type="match status" value="1"/>
</dbReference>
<dbReference type="InterPro" id="IPR001650">
    <property type="entry name" value="Helicase_C-like"/>
</dbReference>
<comment type="catalytic activity">
    <reaction evidence="12 15">
        <text>Couples ATP hydrolysis with the unwinding of duplex DNA by translocating in the 3'-5' direction.</text>
        <dbReference type="EC" id="5.6.2.4"/>
    </reaction>
</comment>
<dbReference type="SMART" id="SM00490">
    <property type="entry name" value="HELICc"/>
    <property type="match status" value="1"/>
</dbReference>
<keyword evidence="8" id="KW-0238">DNA-binding</keyword>
<comment type="similarity">
    <text evidence="1 15">Belongs to the helicase family. RecG subfamily.</text>
</comment>
<evidence type="ECO:0000256" key="5">
    <source>
        <dbReference type="ARBA" id="ARBA00022801"/>
    </source>
</evidence>
<dbReference type="EMBL" id="FLUM01000003">
    <property type="protein sequence ID" value="SBW02231.1"/>
    <property type="molecule type" value="Genomic_DNA"/>
</dbReference>
<evidence type="ECO:0000256" key="8">
    <source>
        <dbReference type="ARBA" id="ARBA00023125"/>
    </source>
</evidence>
<dbReference type="InterPro" id="IPR011545">
    <property type="entry name" value="DEAD/DEAH_box_helicase_dom"/>
</dbReference>
<evidence type="ECO:0000256" key="15">
    <source>
        <dbReference type="RuleBase" id="RU363016"/>
    </source>
</evidence>
<comment type="function">
    <text evidence="15">Plays a critical role in recombination and DNA repair. Helps process Holliday junction intermediates to mature products by catalyzing branch migration. Has replication fork regression activity, unwinds stalled or blocked replication forks to make a HJ that can be resolved. Has a DNA unwinding activity characteristic of a DNA helicase with 3'-5' polarity.</text>
</comment>
<dbReference type="PROSITE" id="PS51194">
    <property type="entry name" value="HELICASE_CTER"/>
    <property type="match status" value="1"/>
</dbReference>
<dbReference type="InterPro" id="IPR004609">
    <property type="entry name" value="ATP-dep_DNA_helicase_RecG"/>
</dbReference>
<evidence type="ECO:0000313" key="18">
    <source>
        <dbReference type="EMBL" id="SBW02231.1"/>
    </source>
</evidence>
<gene>
    <name evidence="18" type="primary">recG</name>
    <name evidence="18" type="ORF">KL86DYS1_30230</name>
</gene>
<dbReference type="CDD" id="cd17992">
    <property type="entry name" value="DEXHc_RecG"/>
    <property type="match status" value="1"/>
</dbReference>
<dbReference type="SMART" id="SM00487">
    <property type="entry name" value="DEXDc"/>
    <property type="match status" value="1"/>
</dbReference>
<evidence type="ECO:0000256" key="7">
    <source>
        <dbReference type="ARBA" id="ARBA00022840"/>
    </source>
</evidence>
<dbReference type="Pfam" id="PF00271">
    <property type="entry name" value="Helicase_C"/>
    <property type="match status" value="1"/>
</dbReference>
<dbReference type="InterPro" id="IPR012340">
    <property type="entry name" value="NA-bd_OB-fold"/>
</dbReference>
<dbReference type="InterPro" id="IPR014001">
    <property type="entry name" value="Helicase_ATP-bd"/>
</dbReference>
<evidence type="ECO:0000256" key="11">
    <source>
        <dbReference type="ARBA" id="ARBA00023235"/>
    </source>
</evidence>
<protein>
    <recommendedName>
        <fullName evidence="2 15">ATP-dependent DNA helicase RecG</fullName>
        <ecNumber evidence="13 15">5.6.2.4</ecNumber>
    </recommendedName>
</protein>
<dbReference type="SUPFAM" id="SSF50249">
    <property type="entry name" value="Nucleic acid-binding proteins"/>
    <property type="match status" value="1"/>
</dbReference>
<dbReference type="EC" id="5.6.2.4" evidence="13 15"/>
<dbReference type="GO" id="GO:0006281">
    <property type="term" value="P:DNA repair"/>
    <property type="evidence" value="ECO:0007669"/>
    <property type="project" value="UniProtKB-UniRule"/>
</dbReference>
<dbReference type="NCBIfam" id="TIGR00643">
    <property type="entry name" value="recG"/>
    <property type="match status" value="1"/>
</dbReference>
<dbReference type="InterPro" id="IPR045562">
    <property type="entry name" value="RecG_dom3_C"/>
</dbReference>
<evidence type="ECO:0000256" key="9">
    <source>
        <dbReference type="ARBA" id="ARBA00023172"/>
    </source>
</evidence>
<evidence type="ECO:0000256" key="10">
    <source>
        <dbReference type="ARBA" id="ARBA00023204"/>
    </source>
</evidence>
<evidence type="ECO:0000256" key="6">
    <source>
        <dbReference type="ARBA" id="ARBA00022806"/>
    </source>
</evidence>
<evidence type="ECO:0000256" key="12">
    <source>
        <dbReference type="ARBA" id="ARBA00034617"/>
    </source>
</evidence>
<evidence type="ECO:0000256" key="3">
    <source>
        <dbReference type="ARBA" id="ARBA00022741"/>
    </source>
</evidence>
<comment type="catalytic activity">
    <reaction evidence="14 15">
        <text>ATP + H2O = ADP + phosphate + H(+)</text>
        <dbReference type="Rhea" id="RHEA:13065"/>
        <dbReference type="ChEBI" id="CHEBI:15377"/>
        <dbReference type="ChEBI" id="CHEBI:15378"/>
        <dbReference type="ChEBI" id="CHEBI:30616"/>
        <dbReference type="ChEBI" id="CHEBI:43474"/>
        <dbReference type="ChEBI" id="CHEBI:456216"/>
        <dbReference type="EC" id="5.6.2.4"/>
    </reaction>
</comment>
<evidence type="ECO:0000259" key="17">
    <source>
        <dbReference type="PROSITE" id="PS51194"/>
    </source>
</evidence>
<dbReference type="SUPFAM" id="SSF52540">
    <property type="entry name" value="P-loop containing nucleoside triphosphate hydrolases"/>
    <property type="match status" value="2"/>
</dbReference>
<evidence type="ECO:0000256" key="4">
    <source>
        <dbReference type="ARBA" id="ARBA00022763"/>
    </source>
</evidence>
<dbReference type="GO" id="GO:0003677">
    <property type="term" value="F:DNA binding"/>
    <property type="evidence" value="ECO:0007669"/>
    <property type="project" value="UniProtKB-KW"/>
</dbReference>
<feature type="domain" description="Helicase C-terminal" evidence="17">
    <location>
        <begin position="468"/>
        <end position="628"/>
    </location>
</feature>
<keyword evidence="10 15" id="KW-0234">DNA repair</keyword>
<dbReference type="GO" id="GO:0005524">
    <property type="term" value="F:ATP binding"/>
    <property type="evidence" value="ECO:0007669"/>
    <property type="project" value="UniProtKB-KW"/>
</dbReference>
<dbReference type="Pfam" id="PF19833">
    <property type="entry name" value="RecG_dom3_C"/>
    <property type="match status" value="1"/>
</dbReference>
<keyword evidence="11" id="KW-0413">Isomerase</keyword>
<dbReference type="CDD" id="cd04488">
    <property type="entry name" value="RecG_wedge_OBF"/>
    <property type="match status" value="1"/>
</dbReference>
<dbReference type="InterPro" id="IPR027417">
    <property type="entry name" value="P-loop_NTPase"/>
</dbReference>
<dbReference type="PANTHER" id="PTHR47964">
    <property type="entry name" value="ATP-DEPENDENT DNA HELICASE HOMOLOG RECG, CHLOROPLASTIC"/>
    <property type="match status" value="1"/>
</dbReference>
<keyword evidence="3 15" id="KW-0547">Nucleotide-binding</keyword>